<keyword evidence="9" id="KW-1185">Reference proteome</keyword>
<evidence type="ECO:0000259" key="7">
    <source>
        <dbReference type="SMART" id="SM00852"/>
    </source>
</evidence>
<dbReference type="Gene3D" id="3.40.980.10">
    <property type="entry name" value="MoaB/Mog-like domain"/>
    <property type="match status" value="1"/>
</dbReference>
<keyword evidence="6" id="KW-0460">Magnesium</keyword>
<protein>
    <recommendedName>
        <fullName evidence="6">Molybdopterin molybdenumtransferase</fullName>
        <ecNumber evidence="6">2.10.1.1</ecNumber>
    </recommendedName>
</protein>
<name>A0ABS5SI56_9BACT</name>
<dbReference type="InterPro" id="IPR008284">
    <property type="entry name" value="MoCF_biosynth_CS"/>
</dbReference>
<dbReference type="EMBL" id="JAHCVK010000011">
    <property type="protein sequence ID" value="MBT0654497.1"/>
    <property type="molecule type" value="Genomic_DNA"/>
</dbReference>
<dbReference type="Proteomes" id="UP000756860">
    <property type="component" value="Unassembled WGS sequence"/>
</dbReference>
<keyword evidence="4 6" id="KW-0501">Molybdenum cofactor biosynthesis</keyword>
<dbReference type="EC" id="2.10.1.1" evidence="6"/>
<comment type="pathway">
    <text evidence="2 6">Cofactor biosynthesis; molybdopterin biosynthesis.</text>
</comment>
<evidence type="ECO:0000313" key="9">
    <source>
        <dbReference type="Proteomes" id="UP000756860"/>
    </source>
</evidence>
<dbReference type="NCBIfam" id="TIGR00177">
    <property type="entry name" value="molyb_syn"/>
    <property type="match status" value="1"/>
</dbReference>
<dbReference type="Pfam" id="PF03453">
    <property type="entry name" value="MoeA_N"/>
    <property type="match status" value="1"/>
</dbReference>
<comment type="caution">
    <text evidence="8">The sequence shown here is derived from an EMBL/GenBank/DDBJ whole genome shotgun (WGS) entry which is preliminary data.</text>
</comment>
<comment type="cofactor">
    <cofactor evidence="6">
        <name>Mg(2+)</name>
        <dbReference type="ChEBI" id="CHEBI:18420"/>
    </cofactor>
</comment>
<proteinExistence type="inferred from homology"/>
<keyword evidence="6" id="KW-0500">Molybdenum</keyword>
<keyword evidence="6" id="KW-0808">Transferase</keyword>
<dbReference type="SUPFAM" id="SSF63867">
    <property type="entry name" value="MoeA C-terminal domain-like"/>
    <property type="match status" value="1"/>
</dbReference>
<accession>A0ABS5SI56</accession>
<dbReference type="Pfam" id="PF00994">
    <property type="entry name" value="MoCF_biosynth"/>
    <property type="match status" value="1"/>
</dbReference>
<reference evidence="8 9" key="1">
    <citation type="submission" date="2021-05" db="EMBL/GenBank/DDBJ databases">
        <title>The draft genome of Geobacter luticola JCM 17780.</title>
        <authorList>
            <person name="Xu Z."/>
            <person name="Masuda Y."/>
            <person name="Itoh H."/>
            <person name="Senoo K."/>
        </authorList>
    </citation>
    <scope>NUCLEOTIDE SEQUENCE [LARGE SCALE GENOMIC DNA]</scope>
    <source>
        <strain evidence="8 9">JCM 17780</strain>
    </source>
</reference>
<dbReference type="InterPro" id="IPR036425">
    <property type="entry name" value="MoaB/Mog-like_dom_sf"/>
</dbReference>
<evidence type="ECO:0000313" key="8">
    <source>
        <dbReference type="EMBL" id="MBT0654497.1"/>
    </source>
</evidence>
<feature type="domain" description="MoaB/Mog" evidence="7">
    <location>
        <begin position="174"/>
        <end position="311"/>
    </location>
</feature>
<sequence length="404" mass="43114">MTTFAEARSIILDNTVPLGSERVMLGQAVGRLLAEDIIAPWDIPLWDNSAMDGFAVRAADCRPGTTLPVTSFLPAGGSGTIPLAAGSAIRIMTGAPIPPGVDAVIPIEETDPADDRVTLIGPVRKGQHIRYRGEDVTGGEPVIPAGTLIRPAEISMLASCSRLLVPVHRRPRVAIVSTGDELVEPGEPLAPGQIINSNTLALAAAVLEAEADPVIVGIARDDLASHREKLLEGLQADVLITSAGVSAGDRDLVRDVLEELGVKQLFWKVDIKPGRPTAFGVRDGKPVFSLPGNPVASLVTFELFVRPALLRMMGHRRVIKPTVSALLQDEVKKKPGRLHFIRVQVEKGSDGYLIRSSGDQNTGILKTLVHANGLALLPPEGDRFPAGTPLEVILLDRQFEMDKP</sequence>
<dbReference type="CDD" id="cd00887">
    <property type="entry name" value="MoeA"/>
    <property type="match status" value="1"/>
</dbReference>
<dbReference type="Gene3D" id="2.40.340.10">
    <property type="entry name" value="MoeA, C-terminal, domain IV"/>
    <property type="match status" value="1"/>
</dbReference>
<dbReference type="SMART" id="SM00852">
    <property type="entry name" value="MoCF_biosynth"/>
    <property type="match status" value="1"/>
</dbReference>
<dbReference type="PANTHER" id="PTHR10192:SF5">
    <property type="entry name" value="GEPHYRIN"/>
    <property type="match status" value="1"/>
</dbReference>
<evidence type="ECO:0000256" key="1">
    <source>
        <dbReference type="ARBA" id="ARBA00002901"/>
    </source>
</evidence>
<organism evidence="8 9">
    <name type="scientific">Geomobilimonas luticola</name>
    <dbReference type="NCBI Taxonomy" id="1114878"/>
    <lineage>
        <taxon>Bacteria</taxon>
        <taxon>Pseudomonadati</taxon>
        <taxon>Thermodesulfobacteriota</taxon>
        <taxon>Desulfuromonadia</taxon>
        <taxon>Geobacterales</taxon>
        <taxon>Geobacteraceae</taxon>
        <taxon>Geomobilimonas</taxon>
    </lineage>
</organism>
<keyword evidence="6" id="KW-0479">Metal-binding</keyword>
<evidence type="ECO:0000256" key="6">
    <source>
        <dbReference type="RuleBase" id="RU365090"/>
    </source>
</evidence>
<dbReference type="SUPFAM" id="SSF53218">
    <property type="entry name" value="Molybdenum cofactor biosynthesis proteins"/>
    <property type="match status" value="1"/>
</dbReference>
<dbReference type="InterPro" id="IPR005110">
    <property type="entry name" value="MoeA_linker/N"/>
</dbReference>
<dbReference type="InterPro" id="IPR005111">
    <property type="entry name" value="MoeA_C_domain_IV"/>
</dbReference>
<dbReference type="InterPro" id="IPR036688">
    <property type="entry name" value="MoeA_C_domain_IV_sf"/>
</dbReference>
<dbReference type="PANTHER" id="PTHR10192">
    <property type="entry name" value="MOLYBDOPTERIN BIOSYNTHESIS PROTEIN"/>
    <property type="match status" value="1"/>
</dbReference>
<dbReference type="RefSeq" id="WP_214176506.1">
    <property type="nucleotide sequence ID" value="NZ_JAHCVK010000011.1"/>
</dbReference>
<dbReference type="NCBIfam" id="NF045515">
    <property type="entry name" value="Glp_gephyrin"/>
    <property type="match status" value="1"/>
</dbReference>
<comment type="function">
    <text evidence="1 6">Catalyzes the insertion of molybdate into adenylated molybdopterin with the concomitant release of AMP.</text>
</comment>
<dbReference type="Gene3D" id="3.90.105.10">
    <property type="entry name" value="Molybdopterin biosynthesis moea protein, domain 2"/>
    <property type="match status" value="1"/>
</dbReference>
<dbReference type="PROSITE" id="PS01079">
    <property type="entry name" value="MOCF_BIOSYNTHESIS_2"/>
    <property type="match status" value="1"/>
</dbReference>
<evidence type="ECO:0000256" key="3">
    <source>
        <dbReference type="ARBA" id="ARBA00010763"/>
    </source>
</evidence>
<evidence type="ECO:0000256" key="5">
    <source>
        <dbReference type="ARBA" id="ARBA00047317"/>
    </source>
</evidence>
<dbReference type="Pfam" id="PF03454">
    <property type="entry name" value="MoeA_C"/>
    <property type="match status" value="1"/>
</dbReference>
<evidence type="ECO:0000256" key="4">
    <source>
        <dbReference type="ARBA" id="ARBA00023150"/>
    </source>
</evidence>
<dbReference type="SUPFAM" id="SSF63882">
    <property type="entry name" value="MoeA N-terminal region -like"/>
    <property type="match status" value="1"/>
</dbReference>
<comment type="similarity">
    <text evidence="3 6">Belongs to the MoeA family.</text>
</comment>
<comment type="catalytic activity">
    <reaction evidence="5">
        <text>adenylyl-molybdopterin + molybdate = Mo-molybdopterin + AMP + H(+)</text>
        <dbReference type="Rhea" id="RHEA:35047"/>
        <dbReference type="ChEBI" id="CHEBI:15378"/>
        <dbReference type="ChEBI" id="CHEBI:36264"/>
        <dbReference type="ChEBI" id="CHEBI:62727"/>
        <dbReference type="ChEBI" id="CHEBI:71302"/>
        <dbReference type="ChEBI" id="CHEBI:456215"/>
        <dbReference type="EC" id="2.10.1.1"/>
    </reaction>
</comment>
<evidence type="ECO:0000256" key="2">
    <source>
        <dbReference type="ARBA" id="ARBA00005046"/>
    </source>
</evidence>
<dbReference type="Gene3D" id="2.170.190.11">
    <property type="entry name" value="Molybdopterin biosynthesis moea protein, domain 3"/>
    <property type="match status" value="1"/>
</dbReference>
<dbReference type="InterPro" id="IPR038987">
    <property type="entry name" value="MoeA-like"/>
</dbReference>
<dbReference type="InterPro" id="IPR036135">
    <property type="entry name" value="MoeA_linker/N_sf"/>
</dbReference>
<gene>
    <name evidence="8" type="ORF">KI810_15710</name>
</gene>
<dbReference type="InterPro" id="IPR001453">
    <property type="entry name" value="MoaB/Mog_dom"/>
</dbReference>